<dbReference type="InterPro" id="IPR018689">
    <property type="entry name" value="Imm33_dom"/>
</dbReference>
<evidence type="ECO:0000313" key="3">
    <source>
        <dbReference type="EMBL" id="MCC4309112.1"/>
    </source>
</evidence>
<evidence type="ECO:0000259" key="2">
    <source>
        <dbReference type="Pfam" id="PF10077"/>
    </source>
</evidence>
<evidence type="ECO:0000259" key="1">
    <source>
        <dbReference type="Pfam" id="PF09951"/>
    </source>
</evidence>
<dbReference type="EMBL" id="JAJGNA010000012">
    <property type="protein sequence ID" value="MCC4309112.1"/>
    <property type="molecule type" value="Genomic_DNA"/>
</dbReference>
<dbReference type="AlphaFoldDB" id="A0A9Q3UPG0"/>
<protein>
    <submittedName>
        <fullName evidence="3">DUF2185 domain-containing protein</fullName>
    </submittedName>
</protein>
<sequence length="206" mass="23145">MTTPSWRLDDVQVIANENPYTFHKPSVTAVQSLMPGDRARLLFLFHSDDPDAPTGERLWVEIVRIEEGVFHGRLDNPPLHIRDLAPGDAVRFEARHIMDVSVDDPEPSLAKRYAAHCLVSRDAYVEGGNVGFMYREQPVDENDSGWCFMSGEESDAYLNDPANVLNLPLGVILAEDDSFVALLSWPPEVAFERTEDGTFREVSMPE</sequence>
<gene>
    <name evidence="3" type="ORF">LL252_11070</name>
</gene>
<keyword evidence="4" id="KW-1185">Reference proteome</keyword>
<feature type="domain" description="DUF2314" evidence="2">
    <location>
        <begin position="49"/>
        <end position="99"/>
    </location>
</feature>
<dbReference type="Pfam" id="PF10077">
    <property type="entry name" value="DUF2314"/>
    <property type="match status" value="1"/>
</dbReference>
<accession>A0A9Q3UPG0</accession>
<proteinExistence type="predicted"/>
<evidence type="ECO:0000313" key="4">
    <source>
        <dbReference type="Proteomes" id="UP001108027"/>
    </source>
</evidence>
<dbReference type="PANTHER" id="PTHR38743">
    <property type="entry name" value="SIMILAR TO GLYOXYLASE I FAMILY PROTEIN"/>
    <property type="match status" value="1"/>
</dbReference>
<dbReference type="PANTHER" id="PTHR38743:SF2">
    <property type="entry name" value="DUF2185 DOMAIN-CONTAINING PROTEIN"/>
    <property type="match status" value="1"/>
</dbReference>
<reference evidence="3" key="1">
    <citation type="submission" date="2021-10" db="EMBL/GenBank/DDBJ databases">
        <title>The diversity and Nitrogen Metabolism of Culturable Nitrate-Utilizing Bacteria Within the Oxygen Minimum Zone of the Changjiang (Yangtze River)Estuary.</title>
        <authorList>
            <person name="Zhang D."/>
            <person name="Zheng J."/>
            <person name="Liu S."/>
            <person name="He W."/>
        </authorList>
    </citation>
    <scope>NUCLEOTIDE SEQUENCE</scope>
    <source>
        <strain evidence="3">FXH-223</strain>
    </source>
</reference>
<name>A0A9Q3UPG0_9GAMM</name>
<organism evidence="3 4">
    <name type="scientific">Alloalcanivorax marinus</name>
    <dbReference type="NCBI Taxonomy" id="1177169"/>
    <lineage>
        <taxon>Bacteria</taxon>
        <taxon>Pseudomonadati</taxon>
        <taxon>Pseudomonadota</taxon>
        <taxon>Gammaproteobacteria</taxon>
        <taxon>Oceanospirillales</taxon>
        <taxon>Alcanivoracaceae</taxon>
        <taxon>Alloalcanivorax</taxon>
    </lineage>
</organism>
<dbReference type="InterPro" id="IPR018756">
    <property type="entry name" value="DUF2314"/>
</dbReference>
<dbReference type="Proteomes" id="UP001108027">
    <property type="component" value="Unassembled WGS sequence"/>
</dbReference>
<dbReference type="RefSeq" id="WP_228234055.1">
    <property type="nucleotide sequence ID" value="NZ_JAJGNA010000012.1"/>
</dbReference>
<comment type="caution">
    <text evidence="3">The sequence shown here is derived from an EMBL/GenBank/DDBJ whole genome shotgun (WGS) entry which is preliminary data.</text>
</comment>
<feature type="domain" description="Immunity protein Imm33" evidence="1">
    <location>
        <begin position="117"/>
        <end position="202"/>
    </location>
</feature>
<dbReference type="Pfam" id="PF09951">
    <property type="entry name" value="Imm33"/>
    <property type="match status" value="1"/>
</dbReference>